<evidence type="ECO:0000313" key="2">
    <source>
        <dbReference type="Proteomes" id="UP000036403"/>
    </source>
</evidence>
<dbReference type="PaxDb" id="67767-A0A0J7KAT3"/>
<organism evidence="1 2">
    <name type="scientific">Lasius niger</name>
    <name type="common">Black garden ant</name>
    <dbReference type="NCBI Taxonomy" id="67767"/>
    <lineage>
        <taxon>Eukaryota</taxon>
        <taxon>Metazoa</taxon>
        <taxon>Ecdysozoa</taxon>
        <taxon>Arthropoda</taxon>
        <taxon>Hexapoda</taxon>
        <taxon>Insecta</taxon>
        <taxon>Pterygota</taxon>
        <taxon>Neoptera</taxon>
        <taxon>Endopterygota</taxon>
        <taxon>Hymenoptera</taxon>
        <taxon>Apocrita</taxon>
        <taxon>Aculeata</taxon>
        <taxon>Formicoidea</taxon>
        <taxon>Formicidae</taxon>
        <taxon>Formicinae</taxon>
        <taxon>Lasius</taxon>
        <taxon>Lasius</taxon>
    </lineage>
</organism>
<sequence length="178" mass="21618">MDDVKTSWQKIRTNIMGAAEEALGKRKSSSNGRRNNTPWFRKEVRTLAEKKRYAYLQYRSKTITYREYKEVRNRVNEAIRQIKRDFWEKFSADMEYDLYGAQKRVWNMLRNRRKHVNELVQTTRITTDEWEKHFMELYKDDTGREETDNACEEEEEEARTPLLTRMTTLLTPKKYKGQ</sequence>
<reference evidence="1 2" key="1">
    <citation type="submission" date="2015-04" db="EMBL/GenBank/DDBJ databases">
        <title>Lasius niger genome sequencing.</title>
        <authorList>
            <person name="Konorov E.A."/>
            <person name="Nikitin M.A."/>
            <person name="Kirill M.V."/>
            <person name="Chang P."/>
        </authorList>
    </citation>
    <scope>NUCLEOTIDE SEQUENCE [LARGE SCALE GENOMIC DNA]</scope>
    <source>
        <tissue evidence="1">Whole</tissue>
    </source>
</reference>
<keyword evidence="1" id="KW-0548">Nucleotidyltransferase</keyword>
<dbReference type="OrthoDB" id="6765124at2759"/>
<accession>A0A0J7KAT3</accession>
<name>A0A0J7KAT3_LASNI</name>
<comment type="caution">
    <text evidence="1">The sequence shown here is derived from an EMBL/GenBank/DDBJ whole genome shotgun (WGS) entry which is preliminary data.</text>
</comment>
<proteinExistence type="predicted"/>
<dbReference type="AlphaFoldDB" id="A0A0J7KAT3"/>
<protein>
    <submittedName>
        <fullName evidence="1">Rna-directed dna polymerase from mobile element jockey-like protein</fullName>
    </submittedName>
</protein>
<dbReference type="EMBL" id="LBMM01010623">
    <property type="protein sequence ID" value="KMQ87351.1"/>
    <property type="molecule type" value="Genomic_DNA"/>
</dbReference>
<keyword evidence="1" id="KW-0695">RNA-directed DNA polymerase</keyword>
<dbReference type="Proteomes" id="UP000036403">
    <property type="component" value="Unassembled WGS sequence"/>
</dbReference>
<gene>
    <name evidence="1" type="ORF">RF55_13380</name>
</gene>
<dbReference type="GO" id="GO:0003964">
    <property type="term" value="F:RNA-directed DNA polymerase activity"/>
    <property type="evidence" value="ECO:0007669"/>
    <property type="project" value="UniProtKB-KW"/>
</dbReference>
<keyword evidence="2" id="KW-1185">Reference proteome</keyword>
<evidence type="ECO:0000313" key="1">
    <source>
        <dbReference type="EMBL" id="KMQ87351.1"/>
    </source>
</evidence>
<keyword evidence="1" id="KW-0808">Transferase</keyword>